<keyword evidence="1" id="KW-0812">Transmembrane</keyword>
<keyword evidence="3" id="KW-1185">Reference proteome</keyword>
<feature type="transmembrane region" description="Helical" evidence="1">
    <location>
        <begin position="130"/>
        <end position="149"/>
    </location>
</feature>
<comment type="caution">
    <text evidence="2">The sequence shown here is derived from an EMBL/GenBank/DDBJ whole genome shotgun (WGS) entry which is preliminary data.</text>
</comment>
<reference evidence="2 3" key="1">
    <citation type="submission" date="2018-02" db="EMBL/GenBank/DDBJ databases">
        <title>Genome sequence of the basidiomycete white-rot fungus Phlebia centrifuga.</title>
        <authorList>
            <person name="Granchi Z."/>
            <person name="Peng M."/>
            <person name="de Vries R.P."/>
            <person name="Hilden K."/>
            <person name="Makela M.R."/>
            <person name="Grigoriev I."/>
            <person name="Riley R."/>
        </authorList>
    </citation>
    <scope>NUCLEOTIDE SEQUENCE [LARGE SCALE GENOMIC DNA]</scope>
    <source>
        <strain evidence="2 3">FBCC195</strain>
    </source>
</reference>
<keyword evidence="1" id="KW-1133">Transmembrane helix</keyword>
<dbReference type="EMBL" id="MLYV02000326">
    <property type="protein sequence ID" value="PSS10456.1"/>
    <property type="molecule type" value="Genomic_DNA"/>
</dbReference>
<accession>A0A2R6QM23</accession>
<dbReference type="AlphaFoldDB" id="A0A2R6QM23"/>
<protein>
    <submittedName>
        <fullName evidence="2">Uncharacterized protein</fullName>
    </submittedName>
</protein>
<evidence type="ECO:0000313" key="2">
    <source>
        <dbReference type="EMBL" id="PSS10456.1"/>
    </source>
</evidence>
<name>A0A2R6QM23_9APHY</name>
<organism evidence="2 3">
    <name type="scientific">Hermanssonia centrifuga</name>
    <dbReference type="NCBI Taxonomy" id="98765"/>
    <lineage>
        <taxon>Eukaryota</taxon>
        <taxon>Fungi</taxon>
        <taxon>Dikarya</taxon>
        <taxon>Basidiomycota</taxon>
        <taxon>Agaricomycotina</taxon>
        <taxon>Agaricomycetes</taxon>
        <taxon>Polyporales</taxon>
        <taxon>Meruliaceae</taxon>
        <taxon>Hermanssonia</taxon>
    </lineage>
</organism>
<keyword evidence="1" id="KW-0472">Membrane</keyword>
<evidence type="ECO:0000256" key="1">
    <source>
        <dbReference type="SAM" id="Phobius"/>
    </source>
</evidence>
<proteinExistence type="predicted"/>
<gene>
    <name evidence="2" type="ORF">PHLCEN_2v3369</name>
</gene>
<sequence>MAVKAMYEILLPWAERVEFSSAKLKEQLEREYGLELYAEESCDLHPALSGSFEPLGTETTGPDDLDSLLSALEEEKDAFEVEVFKHDAVVIDTTITEEATGETRDVNEAVEESAKYNVVDAGYHRPRIHIWAYILVAFIAFIVLIPRAST</sequence>
<evidence type="ECO:0000313" key="3">
    <source>
        <dbReference type="Proteomes" id="UP000186601"/>
    </source>
</evidence>
<dbReference type="Proteomes" id="UP000186601">
    <property type="component" value="Unassembled WGS sequence"/>
</dbReference>